<feature type="region of interest" description="Disordered" evidence="1">
    <location>
        <begin position="1"/>
        <end position="57"/>
    </location>
</feature>
<evidence type="ECO:0000256" key="1">
    <source>
        <dbReference type="SAM" id="MobiDB-lite"/>
    </source>
</evidence>
<dbReference type="Proteomes" id="UP000231252">
    <property type="component" value="Unassembled WGS sequence"/>
</dbReference>
<dbReference type="GO" id="GO:0005524">
    <property type="term" value="F:ATP binding"/>
    <property type="evidence" value="ECO:0007669"/>
    <property type="project" value="InterPro"/>
</dbReference>
<gene>
    <name evidence="3" type="ORF">COT50_02150</name>
</gene>
<evidence type="ECO:0000313" key="3">
    <source>
        <dbReference type="EMBL" id="PIS22380.1"/>
    </source>
</evidence>
<comment type="caution">
    <text evidence="3">The sequence shown here is derived from an EMBL/GenBank/DDBJ whole genome shotgun (WGS) entry which is preliminary data.</text>
</comment>
<dbReference type="Gene3D" id="3.40.50.300">
    <property type="entry name" value="P-loop containing nucleotide triphosphate hydrolases"/>
    <property type="match status" value="1"/>
</dbReference>
<feature type="domain" description="ATPase AAA-type core" evidence="2">
    <location>
        <begin position="361"/>
        <end position="413"/>
    </location>
</feature>
<dbReference type="PANTHER" id="PTHR23074:SF83">
    <property type="entry name" value="VACUOLAR PROTEIN SORTING-ASSOCIATED PROTEIN 4A"/>
    <property type="match status" value="1"/>
</dbReference>
<dbReference type="EMBL" id="PEYU01000048">
    <property type="protein sequence ID" value="PIS22380.1"/>
    <property type="molecule type" value="Genomic_DNA"/>
</dbReference>
<dbReference type="PANTHER" id="PTHR23074">
    <property type="entry name" value="AAA DOMAIN-CONTAINING"/>
    <property type="match status" value="1"/>
</dbReference>
<dbReference type="InterPro" id="IPR003959">
    <property type="entry name" value="ATPase_AAA_core"/>
</dbReference>
<dbReference type="GO" id="GO:0016887">
    <property type="term" value="F:ATP hydrolysis activity"/>
    <property type="evidence" value="ECO:0007669"/>
    <property type="project" value="InterPro"/>
</dbReference>
<protein>
    <recommendedName>
        <fullName evidence="2">ATPase AAA-type core domain-containing protein</fullName>
    </recommendedName>
</protein>
<sequence length="413" mass="45908">MPTPSLELQDGEISSLVGGDPTDEATPTGKGNADSPESAGFPPSSEAPPTPEKPEGKINVTVEGLPLLHQLATELAQQEAGHSMEYVSKTFINDGFLDMSIVSLIGIDRKQTGTLNDKFNLFSEVFYNSDYVNKPPYGYFSEHEQEEFLHTFAKNGYEVTPDPHYSQGITVFHVQRNGVIMSIRLTYYSREDEERFILGQSAAEAEKGHTDGYYTKTRVPKIAEGLKSSNVFFCLSGNTTDETYNHPDLFDLADFTHQSEEFAEGYKLFLEEVYRVKGVARLDLDIRIRPPVLNLDSLAEVKSQTGSEYTATATEQMRREVTDFEDIAGQDTAVAQAKRLVLEINHPEVLARRGVKRPKGILFYGPPGTGKTMIARAVATEANAAFFNVKTSDIGTKWYGESERLVQEVFDRA</sequence>
<feature type="non-terminal residue" evidence="3">
    <location>
        <position position="413"/>
    </location>
</feature>
<proteinExistence type="predicted"/>
<accession>A0A2H0XBR3</accession>
<evidence type="ECO:0000259" key="2">
    <source>
        <dbReference type="Pfam" id="PF00004"/>
    </source>
</evidence>
<dbReference type="SUPFAM" id="SSF52540">
    <property type="entry name" value="P-loop containing nucleoside triphosphate hydrolases"/>
    <property type="match status" value="1"/>
</dbReference>
<dbReference type="InterPro" id="IPR027417">
    <property type="entry name" value="P-loop_NTPase"/>
</dbReference>
<dbReference type="Pfam" id="PF00004">
    <property type="entry name" value="AAA"/>
    <property type="match status" value="1"/>
</dbReference>
<evidence type="ECO:0000313" key="4">
    <source>
        <dbReference type="Proteomes" id="UP000231252"/>
    </source>
</evidence>
<dbReference type="AlphaFoldDB" id="A0A2H0XBR3"/>
<reference evidence="4" key="1">
    <citation type="submission" date="2017-09" db="EMBL/GenBank/DDBJ databases">
        <title>Depth-based differentiation of microbial function through sediment-hosted aquifers and enrichment of novel symbionts in the deep terrestrial subsurface.</title>
        <authorList>
            <person name="Probst A.J."/>
            <person name="Ladd B."/>
            <person name="Jarett J.K."/>
            <person name="Geller-Mcgrath D.E."/>
            <person name="Sieber C.M.K."/>
            <person name="Emerson J.B."/>
            <person name="Anantharaman K."/>
            <person name="Thomas B.C."/>
            <person name="Malmstrom R."/>
            <person name="Stieglmeier M."/>
            <person name="Klingl A."/>
            <person name="Woyke T."/>
            <person name="Ryan C.M."/>
            <person name="Banfield J.F."/>
        </authorList>
    </citation>
    <scope>NUCLEOTIDE SEQUENCE [LARGE SCALE GENOMIC DNA]</scope>
</reference>
<name>A0A2H0XBR3_UNCKA</name>
<dbReference type="InterPro" id="IPR050304">
    <property type="entry name" value="MT-severing_AAA_ATPase"/>
</dbReference>
<organism evidence="3 4">
    <name type="scientific">candidate division WWE3 bacterium CG08_land_8_20_14_0_20_41_10</name>
    <dbReference type="NCBI Taxonomy" id="1975085"/>
    <lineage>
        <taxon>Bacteria</taxon>
        <taxon>Katanobacteria</taxon>
    </lineage>
</organism>